<dbReference type="AlphaFoldDB" id="A0AAJ5RIZ3"/>
<evidence type="ECO:0000313" key="8">
    <source>
        <dbReference type="Proteomes" id="UP001219585"/>
    </source>
</evidence>
<dbReference type="Pfam" id="PF00069">
    <property type="entry name" value="Pkinase"/>
    <property type="match status" value="1"/>
</dbReference>
<dbReference type="PANTHER" id="PTHR43671:SF13">
    <property type="entry name" value="SERINE_THREONINE-PROTEIN KINASE NEK2"/>
    <property type="match status" value="1"/>
</dbReference>
<sequence>MQATQCELSLPINSVLNNTYKIKEVLATSKLSIVYLAENNNSEKRLIVKEFFPKEMALRDLDNRTIINRLPSTKQKFEGLKEIFLNEAVIMQQINHPNIVKYVEHFEENGSIYIVMDYYEGKLLDEYLKDFPVHDRDHLYTSIFLPLIDALCYVHKQGILHRDIKPSNIMIDSEGNPFLLDFGSAVFYKTATDYQIFTSSGYSPLEQYSNKSAQGVYTDIYSFAATFYYSMTNSIPPDVSQRLIEDKIEQVKEHNKSVSILLSYIIMWGLAVQVKKRCPSLQIMKWVITVEKFVNRIRNYFKVNNSK</sequence>
<keyword evidence="2" id="KW-0808">Transferase</keyword>
<dbReference type="KEGG" id="liu:OU989_14270"/>
<dbReference type="EMBL" id="CP113527">
    <property type="protein sequence ID" value="WDV05467.1"/>
    <property type="molecule type" value="Genomic_DNA"/>
</dbReference>
<evidence type="ECO:0000256" key="5">
    <source>
        <dbReference type="ARBA" id="ARBA00022840"/>
    </source>
</evidence>
<evidence type="ECO:0000256" key="2">
    <source>
        <dbReference type="ARBA" id="ARBA00022679"/>
    </source>
</evidence>
<dbReference type="InterPro" id="IPR008271">
    <property type="entry name" value="Ser/Thr_kinase_AS"/>
</dbReference>
<evidence type="ECO:0000256" key="4">
    <source>
        <dbReference type="ARBA" id="ARBA00022777"/>
    </source>
</evidence>
<dbReference type="Gene3D" id="1.10.510.10">
    <property type="entry name" value="Transferase(Phosphotransferase) domain 1"/>
    <property type="match status" value="1"/>
</dbReference>
<dbReference type="GO" id="GO:0005524">
    <property type="term" value="F:ATP binding"/>
    <property type="evidence" value="ECO:0007669"/>
    <property type="project" value="UniProtKB-KW"/>
</dbReference>
<organism evidence="7 8">
    <name type="scientific">Lysinibacillus irui</name>
    <dbReference type="NCBI Taxonomy" id="2998077"/>
    <lineage>
        <taxon>Bacteria</taxon>
        <taxon>Bacillati</taxon>
        <taxon>Bacillota</taxon>
        <taxon>Bacilli</taxon>
        <taxon>Bacillales</taxon>
        <taxon>Bacillaceae</taxon>
        <taxon>Lysinibacillus</taxon>
    </lineage>
</organism>
<dbReference type="EC" id="2.7.11.1" evidence="1"/>
<dbReference type="RefSeq" id="WP_274793689.1">
    <property type="nucleotide sequence ID" value="NZ_CP113527.1"/>
</dbReference>
<evidence type="ECO:0000259" key="6">
    <source>
        <dbReference type="PROSITE" id="PS50011"/>
    </source>
</evidence>
<dbReference type="SMART" id="SM00220">
    <property type="entry name" value="S_TKc"/>
    <property type="match status" value="1"/>
</dbReference>
<dbReference type="InterPro" id="IPR050660">
    <property type="entry name" value="NEK_Ser/Thr_kinase"/>
</dbReference>
<keyword evidence="5" id="KW-0067">ATP-binding</keyword>
<keyword evidence="3" id="KW-0547">Nucleotide-binding</keyword>
<dbReference type="InterPro" id="IPR011009">
    <property type="entry name" value="Kinase-like_dom_sf"/>
</dbReference>
<evidence type="ECO:0000256" key="3">
    <source>
        <dbReference type="ARBA" id="ARBA00022741"/>
    </source>
</evidence>
<evidence type="ECO:0000256" key="1">
    <source>
        <dbReference type="ARBA" id="ARBA00012513"/>
    </source>
</evidence>
<name>A0AAJ5RIZ3_9BACI</name>
<dbReference type="PROSITE" id="PS50011">
    <property type="entry name" value="PROTEIN_KINASE_DOM"/>
    <property type="match status" value="1"/>
</dbReference>
<dbReference type="PANTHER" id="PTHR43671">
    <property type="entry name" value="SERINE/THREONINE-PROTEIN KINASE NEK"/>
    <property type="match status" value="1"/>
</dbReference>
<proteinExistence type="predicted"/>
<dbReference type="GO" id="GO:0004674">
    <property type="term" value="F:protein serine/threonine kinase activity"/>
    <property type="evidence" value="ECO:0007669"/>
    <property type="project" value="UniProtKB-EC"/>
</dbReference>
<accession>A0AAJ5RIZ3</accession>
<gene>
    <name evidence="7" type="ORF">OU989_14270</name>
</gene>
<dbReference type="PROSITE" id="PS00108">
    <property type="entry name" value="PROTEIN_KINASE_ST"/>
    <property type="match status" value="1"/>
</dbReference>
<evidence type="ECO:0000313" key="7">
    <source>
        <dbReference type="EMBL" id="WDV05467.1"/>
    </source>
</evidence>
<protein>
    <recommendedName>
        <fullName evidence="1">non-specific serine/threonine protein kinase</fullName>
        <ecNumber evidence="1">2.7.11.1</ecNumber>
    </recommendedName>
</protein>
<reference evidence="7" key="1">
    <citation type="submission" date="2022-11" db="EMBL/GenBank/DDBJ databases">
        <title>Lysinibacillus irui.</title>
        <authorList>
            <person name="Akintayo S.O."/>
        </authorList>
    </citation>
    <scope>NUCLEOTIDE SEQUENCE</scope>
    <source>
        <strain evidence="7">IRB4-01</strain>
    </source>
</reference>
<dbReference type="Proteomes" id="UP001219585">
    <property type="component" value="Chromosome"/>
</dbReference>
<dbReference type="SUPFAM" id="SSF56112">
    <property type="entry name" value="Protein kinase-like (PK-like)"/>
    <property type="match status" value="1"/>
</dbReference>
<dbReference type="CDD" id="cd14014">
    <property type="entry name" value="STKc_PknB_like"/>
    <property type="match status" value="1"/>
</dbReference>
<keyword evidence="4 7" id="KW-0418">Kinase</keyword>
<feature type="domain" description="Protein kinase" evidence="6">
    <location>
        <begin position="20"/>
        <end position="294"/>
    </location>
</feature>
<dbReference type="InterPro" id="IPR000719">
    <property type="entry name" value="Prot_kinase_dom"/>
</dbReference>